<proteinExistence type="predicted"/>
<accession>A0AAD5XHA2</accession>
<comment type="caution">
    <text evidence="2">The sequence shown here is derived from an EMBL/GenBank/DDBJ whole genome shotgun (WGS) entry which is preliminary data.</text>
</comment>
<reference evidence="2" key="1">
    <citation type="submission" date="2020-05" db="EMBL/GenBank/DDBJ databases">
        <title>Phylogenomic resolution of chytrid fungi.</title>
        <authorList>
            <person name="Stajich J.E."/>
            <person name="Amses K."/>
            <person name="Simmons R."/>
            <person name="Seto K."/>
            <person name="Myers J."/>
            <person name="Bonds A."/>
            <person name="Quandt C.A."/>
            <person name="Barry K."/>
            <person name="Liu P."/>
            <person name="Grigoriev I."/>
            <person name="Longcore J.E."/>
            <person name="James T.Y."/>
        </authorList>
    </citation>
    <scope>NUCLEOTIDE SEQUENCE</scope>
    <source>
        <strain evidence="2">JEL0513</strain>
    </source>
</reference>
<keyword evidence="1" id="KW-0812">Transmembrane</keyword>
<keyword evidence="3" id="KW-1185">Reference proteome</keyword>
<organism evidence="2 3">
    <name type="scientific">Physocladia obscura</name>
    <dbReference type="NCBI Taxonomy" id="109957"/>
    <lineage>
        <taxon>Eukaryota</taxon>
        <taxon>Fungi</taxon>
        <taxon>Fungi incertae sedis</taxon>
        <taxon>Chytridiomycota</taxon>
        <taxon>Chytridiomycota incertae sedis</taxon>
        <taxon>Chytridiomycetes</taxon>
        <taxon>Chytridiales</taxon>
        <taxon>Chytriomycetaceae</taxon>
        <taxon>Physocladia</taxon>
    </lineage>
</organism>
<evidence type="ECO:0000256" key="1">
    <source>
        <dbReference type="SAM" id="Phobius"/>
    </source>
</evidence>
<dbReference type="Proteomes" id="UP001211907">
    <property type="component" value="Unassembled WGS sequence"/>
</dbReference>
<keyword evidence="1" id="KW-1133">Transmembrane helix</keyword>
<keyword evidence="1" id="KW-0472">Membrane</keyword>
<feature type="transmembrane region" description="Helical" evidence="1">
    <location>
        <begin position="28"/>
        <end position="51"/>
    </location>
</feature>
<dbReference type="EMBL" id="JADGJH010000037">
    <property type="protein sequence ID" value="KAJ3141355.1"/>
    <property type="molecule type" value="Genomic_DNA"/>
</dbReference>
<gene>
    <name evidence="2" type="ORF">HK100_007783</name>
</gene>
<protein>
    <submittedName>
        <fullName evidence="2">Uncharacterized protein</fullName>
    </submittedName>
</protein>
<evidence type="ECO:0000313" key="3">
    <source>
        <dbReference type="Proteomes" id="UP001211907"/>
    </source>
</evidence>
<evidence type="ECO:0000313" key="2">
    <source>
        <dbReference type="EMBL" id="KAJ3141355.1"/>
    </source>
</evidence>
<dbReference type="AlphaFoldDB" id="A0AAD5XHA2"/>
<name>A0AAD5XHA2_9FUNG</name>
<sequence length="56" mass="6186">MQQTVEDDDENRKYNPISGTALQKNMYIVLWSRSMLAAIAGAAAGILGLTVRIPHR</sequence>